<evidence type="ECO:0000313" key="1">
    <source>
        <dbReference type="EMBL" id="SPP93042.1"/>
    </source>
</evidence>
<accession>A0A2U3PV63</accession>
<dbReference type="AlphaFoldDB" id="A0A2U3PV63"/>
<proteinExistence type="predicted"/>
<evidence type="ECO:0000313" key="2">
    <source>
        <dbReference type="Proteomes" id="UP000246085"/>
    </source>
</evidence>
<reference evidence="1 2" key="1">
    <citation type="submission" date="2018-03" db="EMBL/GenBank/DDBJ databases">
        <authorList>
            <person name="Gully D."/>
        </authorList>
    </citation>
    <scope>NUCLEOTIDE SEQUENCE [LARGE SCALE GENOMIC DNA]</scope>
    <source>
        <strain evidence="1">ORS3257</strain>
    </source>
</reference>
<dbReference type="Proteomes" id="UP000246085">
    <property type="component" value="Chromosome BRAD3257"/>
</dbReference>
<name>A0A2U3PV63_9BRAD</name>
<dbReference type="KEGG" id="bvz:BRAD3257_1936"/>
<protein>
    <submittedName>
        <fullName evidence="1">Uncharacterized protein</fullName>
    </submittedName>
</protein>
<dbReference type="EMBL" id="LS398110">
    <property type="protein sequence ID" value="SPP93042.1"/>
    <property type="molecule type" value="Genomic_DNA"/>
</dbReference>
<gene>
    <name evidence="1" type="ORF">BRAD3257_1936</name>
</gene>
<organism evidence="1 2">
    <name type="scientific">Bradyrhizobium vignae</name>
    <dbReference type="NCBI Taxonomy" id="1549949"/>
    <lineage>
        <taxon>Bacteria</taxon>
        <taxon>Pseudomonadati</taxon>
        <taxon>Pseudomonadota</taxon>
        <taxon>Alphaproteobacteria</taxon>
        <taxon>Hyphomicrobiales</taxon>
        <taxon>Nitrobacteraceae</taxon>
        <taxon>Bradyrhizobium</taxon>
    </lineage>
</organism>
<sequence>MRILCLSNAAGKLLQSLQFSFAAVTLAELEAKLASDTEPAIVVGELFQIDNRLADLLERGSGGRVPVGIVPYHPQHEDSFARLLAPSAGVPEVASTVGLYSSRGLDFDYREPSVPFAGTIVKLRRRSEAEGTITSRDDAALQISRHDFTSLAVVTEGRQSYCLVGMGCLHPTISAPELGRLSPRDVRARHWLLQSCHSPFMWPELGSYLTLPLSIALTSRAETVICSTHVQTYIPNLLNLYLDLTSDGMPMGDIVRALNNHAATEGVDYRPFMLLGNPESRALVADRATPRKSAGSSPDPKAKEVSQLLRRFVANVGFVSNAANFGFQKNNEPHSQFRRDMAWLARADIRSLSRAGRSESDIEGLIDGIRPPNERISLKQATLRLSEAWEEAGGFYAVGEQLDEMYGPEGAQQLDTCCQVCGERLIERRLSYLGQNISVEYSERRQVICPRCLVVEHVSPMHRQATNVVAVRSGQEFVTRVSYTNITSQPQWVYSFAFLSDPNNVSRSTAERAYKRLLERTVCRRAQQAPRSIGPGGKFDFEFRTGPVPEDFWYLLLEVNLMVDFCWNWFSFTFREKRIEDWLRSERYSSTLPRIKAGILST</sequence>